<dbReference type="RefSeq" id="YP_010676937.1">
    <property type="nucleotide sequence ID" value="NC_071015.1"/>
</dbReference>
<dbReference type="GeneID" id="77953302"/>
<accession>A0AAE7WFZ8</accession>
<dbReference type="KEGG" id="vg:77953302"/>
<dbReference type="EMBL" id="MZ348422">
    <property type="protein sequence ID" value="QYN80125.1"/>
    <property type="molecule type" value="Genomic_DNA"/>
</dbReference>
<name>A0AAE7WFZ8_9CAUD</name>
<dbReference type="Proteomes" id="UP000828443">
    <property type="component" value="Segment"/>
</dbReference>
<proteinExistence type="predicted"/>
<evidence type="ECO:0000313" key="2">
    <source>
        <dbReference type="Proteomes" id="UP000828443"/>
    </source>
</evidence>
<protein>
    <submittedName>
        <fullName evidence="1">Uncharacterized protein</fullName>
    </submittedName>
</protein>
<sequence>MEQSFAQLAGCEHEVEMLTGFDELAECVENGLELTPSAKYTDSVLKLHAADEGMSVAGQEGFLDSIKRGAIKVYEWIKALIKAIKEWLFGPKKKEYDEAKKVIEKDGDLVEEVRKLGGKGIDGVIHQDKVKLLTKQLPSDVKVGIDTAIKEEARNPTFLETLKNVRSDLVDQLTTISLRQLDMIGNAITEIKRLDPNGESLKKLEISPIYRSADELQESIDKVRTIMGRVKDDGLPKMIKEIIVITDNVYISMIEGTSALSKLNERAKGNEAEERGLSRTATVLNHVGTISNALRNLVITIDSQLEKAISVAKNDLVKNAMRNAKEESWAASVDYINIMNGALNR</sequence>
<organism evidence="1 2">
    <name type="scientific">Kosakonia phage Kc263</name>
    <dbReference type="NCBI Taxonomy" id="2863194"/>
    <lineage>
        <taxon>Viruses</taxon>
        <taxon>Duplodnaviria</taxon>
        <taxon>Heunggongvirae</taxon>
        <taxon>Uroviricota</taxon>
        <taxon>Caudoviricetes</taxon>
        <taxon>Chimalliviridae</taxon>
        <taxon>Branisovskavirus</taxon>
        <taxon>Branisovskavirus Kc263</taxon>
    </lineage>
</organism>
<keyword evidence="2" id="KW-1185">Reference proteome</keyword>
<evidence type="ECO:0000313" key="1">
    <source>
        <dbReference type="EMBL" id="QYN80125.1"/>
    </source>
</evidence>
<reference evidence="1" key="1">
    <citation type="journal article" date="2021" name="Viruses">
        <title>Novel Viruses That Lyse Plant and Human Strains of Kosakonia cowanii.</title>
        <authorList>
            <person name="Petrzik K."/>
            <person name="Brazdova S."/>
            <person name="Krawczyk K."/>
        </authorList>
    </citation>
    <scope>NUCLEOTIDE SEQUENCE</scope>
</reference>